<name>A0A645CZ96_9ZZZZ</name>
<reference evidence="1" key="1">
    <citation type="submission" date="2019-08" db="EMBL/GenBank/DDBJ databases">
        <authorList>
            <person name="Kucharzyk K."/>
            <person name="Murdoch R.W."/>
            <person name="Higgins S."/>
            <person name="Loffler F."/>
        </authorList>
    </citation>
    <scope>NUCLEOTIDE SEQUENCE</scope>
</reference>
<comment type="caution">
    <text evidence="1">The sequence shown here is derived from an EMBL/GenBank/DDBJ whole genome shotgun (WGS) entry which is preliminary data.</text>
</comment>
<dbReference type="AlphaFoldDB" id="A0A645CZ96"/>
<dbReference type="EMBL" id="VSSQ01031416">
    <property type="protein sequence ID" value="MPM82294.1"/>
    <property type="molecule type" value="Genomic_DNA"/>
</dbReference>
<sequence length="48" mass="5159">MVKLYAVTLVLAEIVTGSESTLGVRQLPEVTLATTTEPELRVSPLTCQ</sequence>
<evidence type="ECO:0000313" key="1">
    <source>
        <dbReference type="EMBL" id="MPM82294.1"/>
    </source>
</evidence>
<organism evidence="1">
    <name type="scientific">bioreactor metagenome</name>
    <dbReference type="NCBI Taxonomy" id="1076179"/>
    <lineage>
        <taxon>unclassified sequences</taxon>
        <taxon>metagenomes</taxon>
        <taxon>ecological metagenomes</taxon>
    </lineage>
</organism>
<accession>A0A645CZ96</accession>
<protein>
    <submittedName>
        <fullName evidence="1">Uncharacterized protein</fullName>
    </submittedName>
</protein>
<gene>
    <name evidence="1" type="ORF">SDC9_129355</name>
</gene>
<proteinExistence type="predicted"/>